<dbReference type="RefSeq" id="XP_009827039.1">
    <property type="nucleotide sequence ID" value="XM_009828737.1"/>
</dbReference>
<accession>W4GX85</accession>
<protein>
    <submittedName>
        <fullName evidence="1">Uncharacterized protein</fullName>
    </submittedName>
</protein>
<dbReference type="PANTHER" id="PTHR36377:SF1">
    <property type="entry name" value="DNA MISMATCH REPAIR PROTEIN"/>
    <property type="match status" value="1"/>
</dbReference>
<dbReference type="EMBL" id="VJMI01016119">
    <property type="protein sequence ID" value="KAF0721183.1"/>
    <property type="molecule type" value="Genomic_DNA"/>
</dbReference>
<dbReference type="VEuPathDB" id="FungiDB:H257_04302"/>
<dbReference type="OrthoDB" id="67805at2759"/>
<dbReference type="AlphaFoldDB" id="W4GX85"/>
<organism evidence="1">
    <name type="scientific">Aphanomyces astaci</name>
    <name type="common">Crayfish plague agent</name>
    <dbReference type="NCBI Taxonomy" id="112090"/>
    <lineage>
        <taxon>Eukaryota</taxon>
        <taxon>Sar</taxon>
        <taxon>Stramenopiles</taxon>
        <taxon>Oomycota</taxon>
        <taxon>Saprolegniomycetes</taxon>
        <taxon>Saprolegniales</taxon>
        <taxon>Verrucalvaceae</taxon>
        <taxon>Aphanomyces</taxon>
    </lineage>
</organism>
<name>W4GX85_APHAT</name>
<dbReference type="Proteomes" id="UP000469452">
    <property type="component" value="Unassembled WGS sequence"/>
</dbReference>
<reference evidence="2 3" key="2">
    <citation type="submission" date="2019-06" db="EMBL/GenBank/DDBJ databases">
        <title>Genomics analysis of Aphanomyces spp. identifies a new class of oomycete effector associated with host adaptation.</title>
        <authorList>
            <person name="Gaulin E."/>
        </authorList>
    </citation>
    <scope>NUCLEOTIDE SEQUENCE [LARGE SCALE GENOMIC DNA]</scope>
    <source>
        <strain evidence="2 3">E</strain>
    </source>
</reference>
<dbReference type="EMBL" id="KI913120">
    <property type="protein sequence ID" value="ETV83609.1"/>
    <property type="molecule type" value="Genomic_DNA"/>
</dbReference>
<proteinExistence type="predicted"/>
<dbReference type="PANTHER" id="PTHR36377">
    <property type="entry name" value="DNA MISMATCH REPAIR PROTEIN"/>
    <property type="match status" value="1"/>
</dbReference>
<evidence type="ECO:0000313" key="1">
    <source>
        <dbReference type="EMBL" id="ETV83609.1"/>
    </source>
</evidence>
<evidence type="ECO:0000313" key="3">
    <source>
        <dbReference type="Proteomes" id="UP000469452"/>
    </source>
</evidence>
<evidence type="ECO:0000313" key="2">
    <source>
        <dbReference type="EMBL" id="KAF0721183.1"/>
    </source>
</evidence>
<reference evidence="1" key="1">
    <citation type="submission" date="2013-12" db="EMBL/GenBank/DDBJ databases">
        <title>The Genome Sequence of Aphanomyces astaci APO3.</title>
        <authorList>
            <consortium name="The Broad Institute Genomics Platform"/>
            <person name="Russ C."/>
            <person name="Tyler B."/>
            <person name="van West P."/>
            <person name="Dieguez-Uribeondo J."/>
            <person name="Young S.K."/>
            <person name="Zeng Q."/>
            <person name="Gargeya S."/>
            <person name="Fitzgerald M."/>
            <person name="Abouelleil A."/>
            <person name="Alvarado L."/>
            <person name="Chapman S.B."/>
            <person name="Gainer-Dewar J."/>
            <person name="Goldberg J."/>
            <person name="Griggs A."/>
            <person name="Gujja S."/>
            <person name="Hansen M."/>
            <person name="Howarth C."/>
            <person name="Imamovic A."/>
            <person name="Ireland A."/>
            <person name="Larimer J."/>
            <person name="McCowan C."/>
            <person name="Murphy C."/>
            <person name="Pearson M."/>
            <person name="Poon T.W."/>
            <person name="Priest M."/>
            <person name="Roberts A."/>
            <person name="Saif S."/>
            <person name="Shea T."/>
            <person name="Sykes S."/>
            <person name="Wortman J."/>
            <person name="Nusbaum C."/>
            <person name="Birren B."/>
        </authorList>
    </citation>
    <scope>NUCLEOTIDE SEQUENCE [LARGE SCALE GENOMIC DNA]</scope>
    <source>
        <strain evidence="1">APO3</strain>
    </source>
</reference>
<gene>
    <name evidence="2" type="ORF">AaE_010140</name>
    <name evidence="1" type="ORF">H257_04302</name>
</gene>
<dbReference type="GeneID" id="20806298"/>
<sequence length="69" mass="7825">MAQTASLKPFLVKLVPVCFVVGAGVELFMVKTGFYDIVTKNEAEVRAQKRAERNEYLLRKREQAPEPGR</sequence>